<accession>A0ABU2FHZ5</accession>
<feature type="compositionally biased region" description="Acidic residues" evidence="1">
    <location>
        <begin position="1"/>
        <end position="14"/>
    </location>
</feature>
<organism evidence="2 3">
    <name type="scientific">Haloarcula saliterrae</name>
    <dbReference type="NCBI Taxonomy" id="2950534"/>
    <lineage>
        <taxon>Archaea</taxon>
        <taxon>Methanobacteriati</taxon>
        <taxon>Methanobacteriota</taxon>
        <taxon>Stenosarchaea group</taxon>
        <taxon>Halobacteria</taxon>
        <taxon>Halobacteriales</taxon>
        <taxon>Haloarculaceae</taxon>
        <taxon>Haloarcula</taxon>
    </lineage>
</organism>
<feature type="region of interest" description="Disordered" evidence="1">
    <location>
        <begin position="1"/>
        <end position="94"/>
    </location>
</feature>
<sequence length="122" mass="13082">MTSDESDPPDESADGEQSRGQPRDPETGRFLAKDERPEAGTDPSESATSEDDSTADSPAAAEASAQSRARPRTTTTAAAPPRTVFVPNPSGYPRPSALYLPALPWLRLPSRPPTHRTVRLTQ</sequence>
<keyword evidence="3" id="KW-1185">Reference proteome</keyword>
<evidence type="ECO:0000313" key="2">
    <source>
        <dbReference type="EMBL" id="MDS0261320.1"/>
    </source>
</evidence>
<dbReference type="RefSeq" id="WP_310921141.1">
    <property type="nucleotide sequence ID" value="NZ_JAMQON010000006.1"/>
</dbReference>
<proteinExistence type="predicted"/>
<protein>
    <submittedName>
        <fullName evidence="2">Uncharacterized protein</fullName>
    </submittedName>
</protein>
<dbReference type="Proteomes" id="UP001259659">
    <property type="component" value="Unassembled WGS sequence"/>
</dbReference>
<reference evidence="2 3" key="1">
    <citation type="submission" date="2022-06" db="EMBL/GenBank/DDBJ databases">
        <title>Haloarcula sp. a new haloarchaeum isolate from saline soil.</title>
        <authorList>
            <person name="Strakova D."/>
            <person name="Galisteo C."/>
            <person name="Sanchez-Porro C."/>
            <person name="Ventosa A."/>
        </authorList>
    </citation>
    <scope>NUCLEOTIDE SEQUENCE [LARGE SCALE GENOMIC DNA]</scope>
    <source>
        <strain evidence="2 3">S1CR25-12</strain>
    </source>
</reference>
<gene>
    <name evidence="2" type="ORF">NDI56_18120</name>
</gene>
<dbReference type="EMBL" id="JAMQON010000006">
    <property type="protein sequence ID" value="MDS0261320.1"/>
    <property type="molecule type" value="Genomic_DNA"/>
</dbReference>
<feature type="compositionally biased region" description="Low complexity" evidence="1">
    <location>
        <begin position="55"/>
        <end position="83"/>
    </location>
</feature>
<name>A0ABU2FHZ5_9EURY</name>
<evidence type="ECO:0000313" key="3">
    <source>
        <dbReference type="Proteomes" id="UP001259659"/>
    </source>
</evidence>
<evidence type="ECO:0000256" key="1">
    <source>
        <dbReference type="SAM" id="MobiDB-lite"/>
    </source>
</evidence>
<feature type="compositionally biased region" description="Basic and acidic residues" evidence="1">
    <location>
        <begin position="21"/>
        <end position="39"/>
    </location>
</feature>
<comment type="caution">
    <text evidence="2">The sequence shown here is derived from an EMBL/GenBank/DDBJ whole genome shotgun (WGS) entry which is preliminary data.</text>
</comment>